<feature type="transmembrane region" description="Helical" evidence="1">
    <location>
        <begin position="129"/>
        <end position="151"/>
    </location>
</feature>
<keyword evidence="1" id="KW-0812">Transmembrane</keyword>
<dbReference type="STRING" id="68775.A0A5C3LVY3"/>
<reference evidence="2 3" key="1">
    <citation type="journal article" date="2019" name="Nat. Ecol. Evol.">
        <title>Megaphylogeny resolves global patterns of mushroom evolution.</title>
        <authorList>
            <person name="Varga T."/>
            <person name="Krizsan K."/>
            <person name="Foldi C."/>
            <person name="Dima B."/>
            <person name="Sanchez-Garcia M."/>
            <person name="Sanchez-Ramirez S."/>
            <person name="Szollosi G.J."/>
            <person name="Szarkandi J.G."/>
            <person name="Papp V."/>
            <person name="Albert L."/>
            <person name="Andreopoulos W."/>
            <person name="Angelini C."/>
            <person name="Antonin V."/>
            <person name="Barry K.W."/>
            <person name="Bougher N.L."/>
            <person name="Buchanan P."/>
            <person name="Buyck B."/>
            <person name="Bense V."/>
            <person name="Catcheside P."/>
            <person name="Chovatia M."/>
            <person name="Cooper J."/>
            <person name="Damon W."/>
            <person name="Desjardin D."/>
            <person name="Finy P."/>
            <person name="Geml J."/>
            <person name="Haridas S."/>
            <person name="Hughes K."/>
            <person name="Justo A."/>
            <person name="Karasinski D."/>
            <person name="Kautmanova I."/>
            <person name="Kiss B."/>
            <person name="Kocsube S."/>
            <person name="Kotiranta H."/>
            <person name="LaButti K.M."/>
            <person name="Lechner B.E."/>
            <person name="Liimatainen K."/>
            <person name="Lipzen A."/>
            <person name="Lukacs Z."/>
            <person name="Mihaltcheva S."/>
            <person name="Morgado L.N."/>
            <person name="Niskanen T."/>
            <person name="Noordeloos M.E."/>
            <person name="Ohm R.A."/>
            <person name="Ortiz-Santana B."/>
            <person name="Ovrebo C."/>
            <person name="Racz N."/>
            <person name="Riley R."/>
            <person name="Savchenko A."/>
            <person name="Shiryaev A."/>
            <person name="Soop K."/>
            <person name="Spirin V."/>
            <person name="Szebenyi C."/>
            <person name="Tomsovsky M."/>
            <person name="Tulloss R.E."/>
            <person name="Uehling J."/>
            <person name="Grigoriev I.V."/>
            <person name="Vagvolgyi C."/>
            <person name="Papp T."/>
            <person name="Martin F.M."/>
            <person name="Miettinen O."/>
            <person name="Hibbett D.S."/>
            <person name="Nagy L.G."/>
        </authorList>
    </citation>
    <scope>NUCLEOTIDE SEQUENCE [LARGE SCALE GENOMIC DNA]</scope>
    <source>
        <strain evidence="2 3">CBS 166.37</strain>
    </source>
</reference>
<keyword evidence="1" id="KW-0472">Membrane</keyword>
<name>A0A5C3LVY3_9AGAR</name>
<feature type="non-terminal residue" evidence="2">
    <location>
        <position position="161"/>
    </location>
</feature>
<protein>
    <submittedName>
        <fullName evidence="2">Uncharacterized protein</fullName>
    </submittedName>
</protein>
<accession>A0A5C3LVY3</accession>
<dbReference type="OrthoDB" id="3038990at2759"/>
<dbReference type="EMBL" id="ML213609">
    <property type="protein sequence ID" value="TFK37150.1"/>
    <property type="molecule type" value="Genomic_DNA"/>
</dbReference>
<feature type="transmembrane region" description="Helical" evidence="1">
    <location>
        <begin position="29"/>
        <end position="49"/>
    </location>
</feature>
<dbReference type="AlphaFoldDB" id="A0A5C3LVY3"/>
<feature type="transmembrane region" description="Helical" evidence="1">
    <location>
        <begin position="99"/>
        <end position="117"/>
    </location>
</feature>
<dbReference type="Proteomes" id="UP000308652">
    <property type="component" value="Unassembled WGS sequence"/>
</dbReference>
<evidence type="ECO:0000313" key="3">
    <source>
        <dbReference type="Proteomes" id="UP000308652"/>
    </source>
</evidence>
<keyword evidence="1" id="KW-1133">Transmembrane helix</keyword>
<evidence type="ECO:0000313" key="2">
    <source>
        <dbReference type="EMBL" id="TFK37150.1"/>
    </source>
</evidence>
<evidence type="ECO:0000256" key="1">
    <source>
        <dbReference type="SAM" id="Phobius"/>
    </source>
</evidence>
<feature type="transmembrane region" description="Helical" evidence="1">
    <location>
        <begin position="61"/>
        <end position="79"/>
    </location>
</feature>
<keyword evidence="3" id="KW-1185">Reference proteome</keyword>
<proteinExistence type="predicted"/>
<organism evidence="2 3">
    <name type="scientific">Crucibulum laeve</name>
    <dbReference type="NCBI Taxonomy" id="68775"/>
    <lineage>
        <taxon>Eukaryota</taxon>
        <taxon>Fungi</taxon>
        <taxon>Dikarya</taxon>
        <taxon>Basidiomycota</taxon>
        <taxon>Agaricomycotina</taxon>
        <taxon>Agaricomycetes</taxon>
        <taxon>Agaricomycetidae</taxon>
        <taxon>Agaricales</taxon>
        <taxon>Agaricineae</taxon>
        <taxon>Nidulariaceae</taxon>
        <taxon>Crucibulum</taxon>
    </lineage>
</organism>
<gene>
    <name evidence="2" type="ORF">BDQ12DRAFT_653026</name>
</gene>
<sequence length="161" mass="18005">MSSQSNIPILNPLTPLAFVPPDEAYGTTVAKYILVGTFAVFIWDSLHWLYQDYLLLFKTRIGLSTAIYFLSRICTFGFALTSTLYGTAPLVHCATVQKIINGFILSAIPLTSFLFFLRVHAIFNRNKYVSGAFFILWLGILAFCLSLVNVIEGINFGPTDY</sequence>